<dbReference type="GO" id="GO:0008843">
    <property type="term" value="F:endochitinase activity"/>
    <property type="evidence" value="ECO:0007669"/>
    <property type="project" value="UniProtKB-EC"/>
</dbReference>
<keyword evidence="12" id="KW-0408">Iron</keyword>
<keyword evidence="6" id="KW-0479">Metal-binding</keyword>
<comment type="catalytic activity">
    <reaction evidence="16">
        <text>L-ascorbate + H2O2 = L-dehydroascorbate + 2 H2O</text>
        <dbReference type="Rhea" id="RHEA:22996"/>
        <dbReference type="ChEBI" id="CHEBI:15377"/>
        <dbReference type="ChEBI" id="CHEBI:16240"/>
        <dbReference type="ChEBI" id="CHEBI:38290"/>
        <dbReference type="ChEBI" id="CHEBI:58539"/>
        <dbReference type="EC" id="1.11.1.11"/>
    </reaction>
</comment>
<evidence type="ECO:0000256" key="9">
    <source>
        <dbReference type="ARBA" id="ARBA00022837"/>
    </source>
</evidence>
<dbReference type="AlphaFoldDB" id="A0A0D9X9X4"/>
<sequence>MRISPAAAASLLPLLLLLSLLAAAPPAEARRHKDGIDIDGEKMCDRGWECSGSRFCCNETITDYFKAYQFEELFANRNDPRLAHAAGFWDYHSFITAAALFEPRGFGTTGGRATGMREVAAFLGHVGAKTSCGYSVAPGGPLAWGLCYNHELSPSQSYCDNSNELYPCVEGVEYYGRGALPVYWNFNYGIVGLGIKQDLLNHPELLEQNATLAFEAAIWRWMTPMKRKQPSAHDVFVGNWKPTKNDTLSKRYPGFGATMNILYGDLVCGQGSIDKMNVIVSHYRHYLDLMGVGSDNAGDNLDCADQSLLAVDKARRKGMELTNLPHIAASSRFFSSCSRCNCRVRRTGKIVIGASATGSRCSNADSACSYPIEQQNADFLPGPRSSLCYRRRDFASVALLPFILPHVNIASAAESIDGSVIQSGVRNVLSKVKAAGMLRLAFHDAGTFDIADKSGGMNGSIIYEVDRPENTGLNKSIKVLRKAKEVIDGVQQVSWADLIAVAGAESVALCGGPEIPVRLGRLDSSTADPTGKLPEETLDATALKTLFSKKGFSTQEMVVLSGAHTIGGKGFGNPNVFDNAYFKVLLEKPQPSSSGMPAMVGLRTDWALTEDDECLRWINLYAQDQTKFFADFKDAYIKLVNTGASWRSA</sequence>
<dbReference type="CDD" id="cd00325">
    <property type="entry name" value="chitinase_GH19"/>
    <property type="match status" value="1"/>
</dbReference>
<keyword evidence="20" id="KW-1185">Reference proteome</keyword>
<keyword evidence="5" id="KW-0349">Heme</keyword>
<evidence type="ECO:0000256" key="6">
    <source>
        <dbReference type="ARBA" id="ARBA00022723"/>
    </source>
</evidence>
<evidence type="ECO:0000256" key="15">
    <source>
        <dbReference type="ARBA" id="ARBA00023326"/>
    </source>
</evidence>
<dbReference type="InterPro" id="IPR019793">
    <property type="entry name" value="Peroxidases_heam-ligand_BS"/>
</dbReference>
<evidence type="ECO:0000256" key="7">
    <source>
        <dbReference type="ARBA" id="ARBA00022729"/>
    </source>
</evidence>
<keyword evidence="13" id="KW-0119">Carbohydrate metabolism</keyword>
<evidence type="ECO:0000259" key="18">
    <source>
        <dbReference type="PROSITE" id="PS50873"/>
    </source>
</evidence>
<dbReference type="GO" id="GO:0006032">
    <property type="term" value="P:chitin catabolic process"/>
    <property type="evidence" value="ECO:0007669"/>
    <property type="project" value="InterPro"/>
</dbReference>
<dbReference type="Proteomes" id="UP000032180">
    <property type="component" value="Chromosome 8"/>
</dbReference>
<dbReference type="PRINTS" id="PR00458">
    <property type="entry name" value="PEROXIDASE"/>
</dbReference>
<evidence type="ECO:0000313" key="20">
    <source>
        <dbReference type="Proteomes" id="UP000032180"/>
    </source>
</evidence>
<comment type="similarity">
    <text evidence="3">Belongs to the peroxidase family. Ascorbate peroxidase subfamily.</text>
</comment>
<dbReference type="InterPro" id="IPR002016">
    <property type="entry name" value="Haem_peroxidase"/>
</dbReference>
<dbReference type="Gene3D" id="1.10.530.10">
    <property type="match status" value="1"/>
</dbReference>
<dbReference type="Gene3D" id="1.10.420.10">
    <property type="entry name" value="Peroxidase, domain 2"/>
    <property type="match status" value="1"/>
</dbReference>
<dbReference type="GO" id="GO:0046872">
    <property type="term" value="F:metal ion binding"/>
    <property type="evidence" value="ECO:0007669"/>
    <property type="project" value="UniProtKB-KW"/>
</dbReference>
<evidence type="ECO:0000256" key="13">
    <source>
        <dbReference type="ARBA" id="ARBA00023277"/>
    </source>
</evidence>
<dbReference type="GO" id="GO:0016998">
    <property type="term" value="P:cell wall macromolecule catabolic process"/>
    <property type="evidence" value="ECO:0007669"/>
    <property type="project" value="InterPro"/>
</dbReference>
<dbReference type="CDD" id="cd00314">
    <property type="entry name" value="plant_peroxidase_like"/>
    <property type="match status" value="1"/>
</dbReference>
<proteinExistence type="inferred from homology"/>
<organism evidence="19 20">
    <name type="scientific">Leersia perrieri</name>
    <dbReference type="NCBI Taxonomy" id="77586"/>
    <lineage>
        <taxon>Eukaryota</taxon>
        <taxon>Viridiplantae</taxon>
        <taxon>Streptophyta</taxon>
        <taxon>Embryophyta</taxon>
        <taxon>Tracheophyta</taxon>
        <taxon>Spermatophyta</taxon>
        <taxon>Magnoliopsida</taxon>
        <taxon>Liliopsida</taxon>
        <taxon>Poales</taxon>
        <taxon>Poaceae</taxon>
        <taxon>BOP clade</taxon>
        <taxon>Oryzoideae</taxon>
        <taxon>Oryzeae</taxon>
        <taxon>Oryzinae</taxon>
        <taxon>Leersia</taxon>
    </lineage>
</organism>
<dbReference type="GO" id="GO:0016688">
    <property type="term" value="F:L-ascorbate peroxidase activity"/>
    <property type="evidence" value="ECO:0007669"/>
    <property type="project" value="UniProtKB-EC"/>
</dbReference>
<dbReference type="InterPro" id="IPR023346">
    <property type="entry name" value="Lysozyme-like_dom_sf"/>
</dbReference>
<dbReference type="PRINTS" id="PR00459">
    <property type="entry name" value="ASPEROXIDASE"/>
</dbReference>
<keyword evidence="14" id="KW-0326">Glycosidase</keyword>
<dbReference type="PANTHER" id="PTHR22595">
    <property type="entry name" value="CHITINASE-RELATED"/>
    <property type="match status" value="1"/>
</dbReference>
<dbReference type="GO" id="GO:0000272">
    <property type="term" value="P:polysaccharide catabolic process"/>
    <property type="evidence" value="ECO:0007669"/>
    <property type="project" value="UniProtKB-KW"/>
</dbReference>
<protein>
    <recommendedName>
        <fullName evidence="18">Plant heme peroxidase family profile domain-containing protein</fullName>
    </recommendedName>
</protein>
<evidence type="ECO:0000256" key="3">
    <source>
        <dbReference type="ARBA" id="ARBA00006873"/>
    </source>
</evidence>
<dbReference type="Pfam" id="PF00182">
    <property type="entry name" value="Glyco_hydro_19"/>
    <property type="match status" value="1"/>
</dbReference>
<feature type="domain" description="Plant heme peroxidase family profile" evidence="18">
    <location>
        <begin position="434"/>
        <end position="649"/>
    </location>
</feature>
<evidence type="ECO:0000256" key="17">
    <source>
        <dbReference type="SAM" id="SignalP"/>
    </source>
</evidence>
<comment type="cofactor">
    <cofactor evidence="2">
        <name>heme b</name>
        <dbReference type="ChEBI" id="CHEBI:60344"/>
    </cofactor>
</comment>
<accession>A0A0D9X9X4</accession>
<evidence type="ECO:0000313" key="19">
    <source>
        <dbReference type="EnsemblPlants" id="LPERR08G17680.2"/>
    </source>
</evidence>
<dbReference type="PROSITE" id="PS00435">
    <property type="entry name" value="PEROXIDASE_1"/>
    <property type="match status" value="1"/>
</dbReference>
<dbReference type="Pfam" id="PF00141">
    <property type="entry name" value="peroxidase"/>
    <property type="match status" value="1"/>
</dbReference>
<evidence type="ECO:0000256" key="12">
    <source>
        <dbReference type="ARBA" id="ARBA00023004"/>
    </source>
</evidence>
<dbReference type="InterPro" id="IPR010255">
    <property type="entry name" value="Haem_peroxidase_sf"/>
</dbReference>
<feature type="signal peptide" evidence="17">
    <location>
        <begin position="1"/>
        <end position="29"/>
    </location>
</feature>
<reference evidence="19" key="3">
    <citation type="submission" date="2015-04" db="UniProtKB">
        <authorList>
            <consortium name="EnsemblPlants"/>
        </authorList>
    </citation>
    <scope>IDENTIFICATION</scope>
</reference>
<evidence type="ECO:0000256" key="2">
    <source>
        <dbReference type="ARBA" id="ARBA00001970"/>
    </source>
</evidence>
<evidence type="ECO:0000256" key="8">
    <source>
        <dbReference type="ARBA" id="ARBA00022801"/>
    </source>
</evidence>
<dbReference type="FunFam" id="1.10.420.10:FF:000011">
    <property type="entry name" value="Adenylate/guanylate cyclase"/>
    <property type="match status" value="1"/>
</dbReference>
<evidence type="ECO:0000256" key="11">
    <source>
        <dbReference type="ARBA" id="ARBA00023002"/>
    </source>
</evidence>
<evidence type="ECO:0000256" key="1">
    <source>
        <dbReference type="ARBA" id="ARBA00000822"/>
    </source>
</evidence>
<comment type="catalytic activity">
    <reaction evidence="1">
        <text>Random endo-hydrolysis of N-acetyl-beta-D-glucosaminide (1-&gt;4)-beta-linkages in chitin and chitodextrins.</text>
        <dbReference type="EC" id="3.2.1.14"/>
    </reaction>
</comment>
<keyword evidence="7 17" id="KW-0732">Signal</keyword>
<dbReference type="InterPro" id="IPR002207">
    <property type="entry name" value="Peroxidase_I"/>
</dbReference>
<dbReference type="GO" id="GO:0006979">
    <property type="term" value="P:response to oxidative stress"/>
    <property type="evidence" value="ECO:0007669"/>
    <property type="project" value="InterPro"/>
</dbReference>
<dbReference type="HOGENOM" id="CLU_422363_0_0_1"/>
<dbReference type="SUPFAM" id="SSF53955">
    <property type="entry name" value="Lysozyme-like"/>
    <property type="match status" value="1"/>
</dbReference>
<keyword evidence="4" id="KW-0575">Peroxidase</keyword>
<dbReference type="Gramene" id="LPERR08G17680.2">
    <property type="protein sequence ID" value="LPERR08G17680.2"/>
    <property type="gene ID" value="LPERR08G17680"/>
</dbReference>
<dbReference type="PROSITE" id="PS00436">
    <property type="entry name" value="PEROXIDASE_2"/>
    <property type="match status" value="1"/>
</dbReference>
<reference evidence="19 20" key="1">
    <citation type="submission" date="2012-08" db="EMBL/GenBank/DDBJ databases">
        <title>Oryza genome evolution.</title>
        <authorList>
            <person name="Wing R.A."/>
        </authorList>
    </citation>
    <scope>NUCLEOTIDE SEQUENCE</scope>
</reference>
<dbReference type="PANTHER" id="PTHR22595:SF96">
    <property type="entry name" value="CHITINASE"/>
    <property type="match status" value="1"/>
</dbReference>
<keyword evidence="10" id="KW-0630">Potassium</keyword>
<dbReference type="Gene3D" id="3.30.20.10">
    <property type="entry name" value="Endochitinase, domain 2"/>
    <property type="match status" value="1"/>
</dbReference>
<dbReference type="SUPFAM" id="SSF48113">
    <property type="entry name" value="Heme-dependent peroxidases"/>
    <property type="match status" value="1"/>
</dbReference>
<keyword evidence="11" id="KW-0560">Oxidoreductase</keyword>
<evidence type="ECO:0000256" key="10">
    <source>
        <dbReference type="ARBA" id="ARBA00022958"/>
    </source>
</evidence>
<dbReference type="GO" id="GO:0020037">
    <property type="term" value="F:heme binding"/>
    <property type="evidence" value="ECO:0007669"/>
    <property type="project" value="InterPro"/>
</dbReference>
<evidence type="ECO:0000256" key="5">
    <source>
        <dbReference type="ARBA" id="ARBA00022617"/>
    </source>
</evidence>
<evidence type="ECO:0000256" key="4">
    <source>
        <dbReference type="ARBA" id="ARBA00022559"/>
    </source>
</evidence>
<feature type="chain" id="PRO_5002349618" description="Plant heme peroxidase family profile domain-containing protein" evidence="17">
    <location>
        <begin position="30"/>
        <end position="649"/>
    </location>
</feature>
<evidence type="ECO:0000256" key="16">
    <source>
        <dbReference type="ARBA" id="ARBA00047994"/>
    </source>
</evidence>
<dbReference type="Gene3D" id="1.10.520.10">
    <property type="match status" value="1"/>
</dbReference>
<evidence type="ECO:0000256" key="14">
    <source>
        <dbReference type="ARBA" id="ARBA00023295"/>
    </source>
</evidence>
<name>A0A0D9X9X4_9ORYZ</name>
<dbReference type="InterPro" id="IPR019794">
    <property type="entry name" value="Peroxidases_AS"/>
</dbReference>
<dbReference type="EnsemblPlants" id="LPERR08G17680.2">
    <property type="protein sequence ID" value="LPERR08G17680.2"/>
    <property type="gene ID" value="LPERR08G17680"/>
</dbReference>
<keyword evidence="8" id="KW-0378">Hydrolase</keyword>
<dbReference type="InterPro" id="IPR000726">
    <property type="entry name" value="Glyco_hydro_19_cat"/>
</dbReference>
<dbReference type="FunFam" id="1.10.520.10:FF:000011">
    <property type="entry name" value="L-ascorbate peroxidase"/>
    <property type="match status" value="1"/>
</dbReference>
<dbReference type="eggNOG" id="KOG4742">
    <property type="taxonomic scope" value="Eukaryota"/>
</dbReference>
<keyword evidence="15" id="KW-0624">Polysaccharide degradation</keyword>
<dbReference type="PROSITE" id="PS50873">
    <property type="entry name" value="PEROXIDASE_4"/>
    <property type="match status" value="1"/>
</dbReference>
<keyword evidence="9" id="KW-0106">Calcium</keyword>
<dbReference type="FunFam" id="3.30.20.10:FF:000001">
    <property type="entry name" value="Endochitinase (Chitinase)"/>
    <property type="match status" value="1"/>
</dbReference>
<reference evidence="20" key="2">
    <citation type="submission" date="2013-12" db="EMBL/GenBank/DDBJ databases">
        <authorList>
            <person name="Yu Y."/>
            <person name="Lee S."/>
            <person name="de Baynast K."/>
            <person name="Wissotski M."/>
            <person name="Liu L."/>
            <person name="Talag J."/>
            <person name="Goicoechea J."/>
            <person name="Angelova A."/>
            <person name="Jetty R."/>
            <person name="Kudrna D."/>
            <person name="Golser W."/>
            <person name="Rivera L."/>
            <person name="Zhang J."/>
            <person name="Wing R."/>
        </authorList>
    </citation>
    <scope>NUCLEOTIDE SEQUENCE</scope>
</reference>